<evidence type="ECO:0000259" key="1">
    <source>
        <dbReference type="PROSITE" id="PS50041"/>
    </source>
</evidence>
<evidence type="ECO:0000313" key="2">
    <source>
        <dbReference type="EMBL" id="KAK2854269.1"/>
    </source>
</evidence>
<sequence>MMVKVMEADTDEVWTGLRFMAGNWVWVNGADMTFSDLPACPVPQQHCGAFSKKNTGTLATRGCLDKKNFLCYGPP</sequence>
<dbReference type="CDD" id="cd00037">
    <property type="entry name" value="CLECT"/>
    <property type="match status" value="1"/>
</dbReference>
<proteinExistence type="predicted"/>
<dbReference type="SUPFAM" id="SSF56436">
    <property type="entry name" value="C-type lectin-like"/>
    <property type="match status" value="1"/>
</dbReference>
<dbReference type="EMBL" id="JAUPFM010000004">
    <property type="protein sequence ID" value="KAK2854269.1"/>
    <property type="molecule type" value="Genomic_DNA"/>
</dbReference>
<name>A0AA88T175_CHASR</name>
<dbReference type="Gene3D" id="3.10.100.10">
    <property type="entry name" value="Mannose-Binding Protein A, subunit A"/>
    <property type="match status" value="1"/>
</dbReference>
<keyword evidence="3" id="KW-1185">Reference proteome</keyword>
<dbReference type="InterPro" id="IPR001304">
    <property type="entry name" value="C-type_lectin-like"/>
</dbReference>
<dbReference type="AlphaFoldDB" id="A0AA88T175"/>
<evidence type="ECO:0000313" key="3">
    <source>
        <dbReference type="Proteomes" id="UP001187415"/>
    </source>
</evidence>
<dbReference type="InterPro" id="IPR016186">
    <property type="entry name" value="C-type_lectin-like/link_sf"/>
</dbReference>
<dbReference type="Pfam" id="PF00059">
    <property type="entry name" value="Lectin_C"/>
    <property type="match status" value="1"/>
</dbReference>
<gene>
    <name evidence="2" type="ORF">Q5P01_006930</name>
</gene>
<dbReference type="PROSITE" id="PS50041">
    <property type="entry name" value="C_TYPE_LECTIN_2"/>
    <property type="match status" value="1"/>
</dbReference>
<dbReference type="Proteomes" id="UP001187415">
    <property type="component" value="Unassembled WGS sequence"/>
</dbReference>
<protein>
    <recommendedName>
        <fullName evidence="1">C-type lectin domain-containing protein</fullName>
    </recommendedName>
</protein>
<reference evidence="2" key="1">
    <citation type="submission" date="2023-07" db="EMBL/GenBank/DDBJ databases">
        <title>Chromosome-level Genome Assembly of Striped Snakehead (Channa striata).</title>
        <authorList>
            <person name="Liu H."/>
        </authorList>
    </citation>
    <scope>NUCLEOTIDE SEQUENCE</scope>
    <source>
        <strain evidence="2">Gz</strain>
        <tissue evidence="2">Muscle</tissue>
    </source>
</reference>
<organism evidence="2 3">
    <name type="scientific">Channa striata</name>
    <name type="common">Snakehead murrel</name>
    <name type="synonym">Ophicephalus striatus</name>
    <dbReference type="NCBI Taxonomy" id="64152"/>
    <lineage>
        <taxon>Eukaryota</taxon>
        <taxon>Metazoa</taxon>
        <taxon>Chordata</taxon>
        <taxon>Craniata</taxon>
        <taxon>Vertebrata</taxon>
        <taxon>Euteleostomi</taxon>
        <taxon>Actinopterygii</taxon>
        <taxon>Neopterygii</taxon>
        <taxon>Teleostei</taxon>
        <taxon>Neoteleostei</taxon>
        <taxon>Acanthomorphata</taxon>
        <taxon>Anabantaria</taxon>
        <taxon>Anabantiformes</taxon>
        <taxon>Channoidei</taxon>
        <taxon>Channidae</taxon>
        <taxon>Channa</taxon>
    </lineage>
</organism>
<comment type="caution">
    <text evidence="2">The sequence shown here is derived from an EMBL/GenBank/DDBJ whole genome shotgun (WGS) entry which is preliminary data.</text>
</comment>
<feature type="domain" description="C-type lectin" evidence="1">
    <location>
        <begin position="1"/>
        <end position="72"/>
    </location>
</feature>
<accession>A0AA88T175</accession>
<dbReference type="InterPro" id="IPR016187">
    <property type="entry name" value="CTDL_fold"/>
</dbReference>